<dbReference type="PANTHER" id="PTHR26379">
    <property type="entry name" value="BTB/POZ AND MATH DOMAIN-CONTAINING PROTEIN 1"/>
    <property type="match status" value="1"/>
</dbReference>
<dbReference type="SUPFAM" id="SSF49599">
    <property type="entry name" value="TRAF domain-like"/>
    <property type="match status" value="1"/>
</dbReference>
<evidence type="ECO:0000259" key="2">
    <source>
        <dbReference type="PROSITE" id="PS50097"/>
    </source>
</evidence>
<dbReference type="EnsemblPlants" id="OPUNC08G06340.1">
    <property type="protein sequence ID" value="OPUNC08G06340.1"/>
    <property type="gene ID" value="OPUNC08G06340"/>
</dbReference>
<dbReference type="InterPro" id="IPR011333">
    <property type="entry name" value="SKP1/BTB/POZ_sf"/>
</dbReference>
<evidence type="ECO:0000256" key="1">
    <source>
        <dbReference type="ARBA" id="ARBA00004906"/>
    </source>
</evidence>
<dbReference type="PANTHER" id="PTHR26379:SF433">
    <property type="entry name" value="OS08G0226800 PROTEIN"/>
    <property type="match status" value="1"/>
</dbReference>
<dbReference type="InterPro" id="IPR045005">
    <property type="entry name" value="BPM1-6"/>
</dbReference>
<sequence>MPELPDLAGLLANRCGGMWRASAAVHLGDGRGRAGGRRVEGGCERGRGAWRDPPPHVILVVIFPGLCVGLPGANEREHHLAFYSLSLVNPVTVASCILSGLSPRLFNSGDDSSLFGPRTRCFFPISVVEQDESSYIQNVSLTIECEITVFKEPQEEEEEVGRDVAFSVGGETFAAHKLVLTARSPAVKVEELYREMRESGILEIIVKLTFIHWTGAVKR</sequence>
<accession>A0A0E0LSI4</accession>
<evidence type="ECO:0000313" key="3">
    <source>
        <dbReference type="EnsemblPlants" id="OPUNC08G06340.1"/>
    </source>
</evidence>
<dbReference type="Gene3D" id="3.30.710.10">
    <property type="entry name" value="Potassium Channel Kv1.1, Chain A"/>
    <property type="match status" value="1"/>
</dbReference>
<name>A0A0E0LSI4_ORYPU</name>
<protein>
    <recommendedName>
        <fullName evidence="2">BTB domain-containing protein</fullName>
    </recommendedName>
</protein>
<dbReference type="AlphaFoldDB" id="A0A0E0LSI4"/>
<dbReference type="PROSITE" id="PS50097">
    <property type="entry name" value="BTB"/>
    <property type="match status" value="1"/>
</dbReference>
<dbReference type="Proteomes" id="UP000026962">
    <property type="component" value="Chromosome 8"/>
</dbReference>
<reference evidence="3" key="2">
    <citation type="submission" date="2018-05" db="EMBL/GenBank/DDBJ databases">
        <title>OpunRS2 (Oryza punctata Reference Sequence Version 2).</title>
        <authorList>
            <person name="Zhang J."/>
            <person name="Kudrna D."/>
            <person name="Lee S."/>
            <person name="Talag J."/>
            <person name="Welchert J."/>
            <person name="Wing R.A."/>
        </authorList>
    </citation>
    <scope>NUCLEOTIDE SEQUENCE [LARGE SCALE GENOMIC DNA]</scope>
</reference>
<reference evidence="3" key="1">
    <citation type="submission" date="2015-04" db="UniProtKB">
        <authorList>
            <consortium name="EnsemblPlants"/>
        </authorList>
    </citation>
    <scope>IDENTIFICATION</scope>
</reference>
<keyword evidence="4" id="KW-1185">Reference proteome</keyword>
<dbReference type="Gramene" id="OPUNC08G06340.1">
    <property type="protein sequence ID" value="OPUNC08G06340.1"/>
    <property type="gene ID" value="OPUNC08G06340"/>
</dbReference>
<dbReference type="InterPro" id="IPR000210">
    <property type="entry name" value="BTB/POZ_dom"/>
</dbReference>
<dbReference type="SUPFAM" id="SSF54695">
    <property type="entry name" value="POZ domain"/>
    <property type="match status" value="1"/>
</dbReference>
<proteinExistence type="predicted"/>
<organism evidence="3">
    <name type="scientific">Oryza punctata</name>
    <name type="common">Red rice</name>
    <dbReference type="NCBI Taxonomy" id="4537"/>
    <lineage>
        <taxon>Eukaryota</taxon>
        <taxon>Viridiplantae</taxon>
        <taxon>Streptophyta</taxon>
        <taxon>Embryophyta</taxon>
        <taxon>Tracheophyta</taxon>
        <taxon>Spermatophyta</taxon>
        <taxon>Magnoliopsida</taxon>
        <taxon>Liliopsida</taxon>
        <taxon>Poales</taxon>
        <taxon>Poaceae</taxon>
        <taxon>BOP clade</taxon>
        <taxon>Oryzoideae</taxon>
        <taxon>Oryzeae</taxon>
        <taxon>Oryzinae</taxon>
        <taxon>Oryza</taxon>
    </lineage>
</organism>
<comment type="pathway">
    <text evidence="1">Protein modification; protein ubiquitination.</text>
</comment>
<dbReference type="GO" id="GO:0016567">
    <property type="term" value="P:protein ubiquitination"/>
    <property type="evidence" value="ECO:0007669"/>
    <property type="project" value="InterPro"/>
</dbReference>
<dbReference type="HOGENOM" id="CLU_1263323_0_0_1"/>
<evidence type="ECO:0000313" key="4">
    <source>
        <dbReference type="Proteomes" id="UP000026962"/>
    </source>
</evidence>
<feature type="domain" description="BTB" evidence="2">
    <location>
        <begin position="162"/>
        <end position="188"/>
    </location>
</feature>
<dbReference type="STRING" id="4537.A0A0E0LSI4"/>